<dbReference type="InterPro" id="IPR027417">
    <property type="entry name" value="P-loop_NTPase"/>
</dbReference>
<evidence type="ECO:0000259" key="5">
    <source>
        <dbReference type="PROSITE" id="PS50893"/>
    </source>
</evidence>
<keyword evidence="2" id="KW-0813">Transport</keyword>
<organism evidence="6 7">
    <name type="scientific">Lysinibacillus mangiferihumi</name>
    <dbReference type="NCBI Taxonomy" id="1130819"/>
    <lineage>
        <taxon>Bacteria</taxon>
        <taxon>Bacillati</taxon>
        <taxon>Bacillota</taxon>
        <taxon>Bacilli</taxon>
        <taxon>Bacillales</taxon>
        <taxon>Bacillaceae</taxon>
        <taxon>Lysinibacillus</taxon>
    </lineage>
</organism>
<dbReference type="Pfam" id="PF00005">
    <property type="entry name" value="ABC_tran"/>
    <property type="match status" value="1"/>
</dbReference>
<dbReference type="Proteomes" id="UP000308744">
    <property type="component" value="Unassembled WGS sequence"/>
</dbReference>
<comment type="similarity">
    <text evidence="1">Belongs to the ABC transporter superfamily.</text>
</comment>
<evidence type="ECO:0000313" key="7">
    <source>
        <dbReference type="Proteomes" id="UP000308744"/>
    </source>
</evidence>
<proteinExistence type="inferred from homology"/>
<reference evidence="6 7" key="1">
    <citation type="submission" date="2019-04" db="EMBL/GenBank/DDBJ databases">
        <title>Lysinibacillus genome sequencing.</title>
        <authorList>
            <person name="Dunlap C."/>
        </authorList>
    </citation>
    <scope>NUCLEOTIDE SEQUENCE [LARGE SCALE GENOMIC DNA]</scope>
    <source>
        <strain evidence="6 7">CCTCC AB 2010389</strain>
    </source>
</reference>
<comment type="caution">
    <text evidence="6">The sequence shown here is derived from an EMBL/GenBank/DDBJ whole genome shotgun (WGS) entry which is preliminary data.</text>
</comment>
<dbReference type="PANTHER" id="PTHR43335:SF2">
    <property type="entry name" value="ABC TRANSPORTER, ATP-BINDING PROTEIN"/>
    <property type="match status" value="1"/>
</dbReference>
<dbReference type="PANTHER" id="PTHR43335">
    <property type="entry name" value="ABC TRANSPORTER, ATP-BINDING PROTEIN"/>
    <property type="match status" value="1"/>
</dbReference>
<dbReference type="RefSeq" id="WP_107895777.1">
    <property type="nucleotide sequence ID" value="NZ_PYWM01000013.1"/>
</dbReference>
<name>A0A4V5TMD9_9BACI</name>
<feature type="domain" description="ABC transporter" evidence="5">
    <location>
        <begin position="2"/>
        <end position="231"/>
    </location>
</feature>
<dbReference type="EMBL" id="SZPU01000016">
    <property type="protein sequence ID" value="TKI71553.1"/>
    <property type="molecule type" value="Genomic_DNA"/>
</dbReference>
<evidence type="ECO:0000256" key="3">
    <source>
        <dbReference type="ARBA" id="ARBA00022741"/>
    </source>
</evidence>
<accession>A0A4V5TMD9</accession>
<keyword evidence="7" id="KW-1185">Reference proteome</keyword>
<dbReference type="InterPro" id="IPR003439">
    <property type="entry name" value="ABC_transporter-like_ATP-bd"/>
</dbReference>
<dbReference type="GO" id="GO:0016887">
    <property type="term" value="F:ATP hydrolysis activity"/>
    <property type="evidence" value="ECO:0007669"/>
    <property type="project" value="InterPro"/>
</dbReference>
<dbReference type="PRINTS" id="PR00364">
    <property type="entry name" value="DISEASERSIST"/>
</dbReference>
<sequence length="288" mass="32073">MINVQNITKTYKGKKTLQKVSLEIEGIYGLLGPNGAGKTTLMRVLAGLISVDEGKIIVENDDLHSTDLKTIRNGIGYLPQDFDLYPKATVYDCLNHIALLKGIADSQLRKERITTVLEQVNLVDAKKQKVSKLSGGMRKRLGIAQVFLTNPSILIIDEPTSGLDILERIRFRNLLRELSKDKTIIISSHIVEDVEFLCTKLGIIKEGSVLAEGTPEEIAKSSDGFVWSIQIHENELSETFKLYTVIDIQQRGFNILDVRVLSKNKPSNATPLNATLIDGYLSIINGWR</sequence>
<protein>
    <submittedName>
        <fullName evidence="6">ATP-binding cassette domain-containing protein</fullName>
    </submittedName>
</protein>
<keyword evidence="4 6" id="KW-0067">ATP-binding</keyword>
<dbReference type="PROSITE" id="PS00211">
    <property type="entry name" value="ABC_TRANSPORTER_1"/>
    <property type="match status" value="1"/>
</dbReference>
<dbReference type="SUPFAM" id="SSF52540">
    <property type="entry name" value="P-loop containing nucleoside triphosphate hydrolases"/>
    <property type="match status" value="1"/>
</dbReference>
<gene>
    <name evidence="6" type="ORF">FC756_05475</name>
</gene>
<dbReference type="InterPro" id="IPR003593">
    <property type="entry name" value="AAA+_ATPase"/>
</dbReference>
<dbReference type="PROSITE" id="PS50893">
    <property type="entry name" value="ABC_TRANSPORTER_2"/>
    <property type="match status" value="1"/>
</dbReference>
<dbReference type="InterPro" id="IPR017871">
    <property type="entry name" value="ABC_transporter-like_CS"/>
</dbReference>
<dbReference type="GO" id="GO:0005524">
    <property type="term" value="F:ATP binding"/>
    <property type="evidence" value="ECO:0007669"/>
    <property type="project" value="UniProtKB-KW"/>
</dbReference>
<dbReference type="SMART" id="SM00382">
    <property type="entry name" value="AAA"/>
    <property type="match status" value="1"/>
</dbReference>
<dbReference type="Gene3D" id="3.40.50.300">
    <property type="entry name" value="P-loop containing nucleotide triphosphate hydrolases"/>
    <property type="match status" value="1"/>
</dbReference>
<evidence type="ECO:0000256" key="2">
    <source>
        <dbReference type="ARBA" id="ARBA00022448"/>
    </source>
</evidence>
<evidence type="ECO:0000313" key="6">
    <source>
        <dbReference type="EMBL" id="TKI71553.1"/>
    </source>
</evidence>
<evidence type="ECO:0000256" key="4">
    <source>
        <dbReference type="ARBA" id="ARBA00022840"/>
    </source>
</evidence>
<dbReference type="AlphaFoldDB" id="A0A4V5TMD9"/>
<keyword evidence="3" id="KW-0547">Nucleotide-binding</keyword>
<evidence type="ECO:0000256" key="1">
    <source>
        <dbReference type="ARBA" id="ARBA00005417"/>
    </source>
</evidence>